<feature type="domain" description="HTH araC/xylS-type" evidence="4">
    <location>
        <begin position="189"/>
        <end position="287"/>
    </location>
</feature>
<dbReference type="GO" id="GO:0003677">
    <property type="term" value="F:DNA binding"/>
    <property type="evidence" value="ECO:0007669"/>
    <property type="project" value="UniProtKB-KW"/>
</dbReference>
<dbReference type="PANTHER" id="PTHR43436:SF1">
    <property type="entry name" value="TRANSCRIPTIONAL REGULATORY PROTEIN"/>
    <property type="match status" value="1"/>
</dbReference>
<dbReference type="InterPro" id="IPR018062">
    <property type="entry name" value="HTH_AraC-typ_CS"/>
</dbReference>
<dbReference type="Proteomes" id="UP000295263">
    <property type="component" value="Unassembled WGS sequence"/>
</dbReference>
<gene>
    <name evidence="5" type="ORF">EC841_101512</name>
</gene>
<accession>A0ABD7QPJ0</accession>
<comment type="caution">
    <text evidence="5">The sequence shown here is derived from an EMBL/GenBank/DDBJ whole genome shotgun (WGS) entry which is preliminary data.</text>
</comment>
<evidence type="ECO:0000313" key="5">
    <source>
        <dbReference type="EMBL" id="TCQ76703.1"/>
    </source>
</evidence>
<evidence type="ECO:0000256" key="3">
    <source>
        <dbReference type="ARBA" id="ARBA00023163"/>
    </source>
</evidence>
<sequence>MRTDLFNLCRRYADAHADRSGLVVTPVPGLTIIRALRPAELQAAINRPLIAMLLQGRKRVTTGSRSFEYGPGEAMVIAADVPTSSQIIQASLRHPYYSLVLELDTAILRELQDAAPAEQGDTPRVGIEPINAEVADAAYRLARLFERREAMSILGEGLRRELHYWLLRSVHGAAIRALGAADSHSGRISRAVAILRKDFTRAISVDELAGAAGMSVSVFHQHFRAITTTSPLQFQKQLRLIHARHLMLADGTGIAQAAYAVGYASIPQFTREYARMFGTPPGRDMRAAKESI</sequence>
<keyword evidence="2" id="KW-0238">DNA-binding</keyword>
<dbReference type="Gene3D" id="1.10.10.60">
    <property type="entry name" value="Homeodomain-like"/>
    <property type="match status" value="1"/>
</dbReference>
<proteinExistence type="predicted"/>
<evidence type="ECO:0000259" key="4">
    <source>
        <dbReference type="PROSITE" id="PS01124"/>
    </source>
</evidence>
<dbReference type="AlphaFoldDB" id="A0ABD7QPJ0"/>
<reference evidence="5 6" key="1">
    <citation type="submission" date="2019-03" db="EMBL/GenBank/DDBJ databases">
        <title>Genomic analyses of the natural microbiome of Caenorhabditis elegans.</title>
        <authorList>
            <person name="Samuel B."/>
        </authorList>
    </citation>
    <scope>NUCLEOTIDE SEQUENCE [LARGE SCALE GENOMIC DNA]</scope>
    <source>
        <strain evidence="5 6">JUb54</strain>
    </source>
</reference>
<name>A0ABD7QPJ0_RAOOR</name>
<evidence type="ECO:0000256" key="1">
    <source>
        <dbReference type="ARBA" id="ARBA00023015"/>
    </source>
</evidence>
<dbReference type="EMBL" id="SLYQ01000001">
    <property type="protein sequence ID" value="TCQ76703.1"/>
    <property type="molecule type" value="Genomic_DNA"/>
</dbReference>
<dbReference type="RefSeq" id="WP_132510387.1">
    <property type="nucleotide sequence ID" value="NZ_SLYQ01000001.1"/>
</dbReference>
<dbReference type="InterPro" id="IPR018060">
    <property type="entry name" value="HTH_AraC"/>
</dbReference>
<evidence type="ECO:0000256" key="2">
    <source>
        <dbReference type="ARBA" id="ARBA00023125"/>
    </source>
</evidence>
<protein>
    <submittedName>
        <fullName evidence="5">AraC-like DNA-binding protein</fullName>
    </submittedName>
</protein>
<evidence type="ECO:0000313" key="6">
    <source>
        <dbReference type="Proteomes" id="UP000295263"/>
    </source>
</evidence>
<dbReference type="InterPro" id="IPR009057">
    <property type="entry name" value="Homeodomain-like_sf"/>
</dbReference>
<dbReference type="SUPFAM" id="SSF46689">
    <property type="entry name" value="Homeodomain-like"/>
    <property type="match status" value="2"/>
</dbReference>
<dbReference type="InterPro" id="IPR009594">
    <property type="entry name" value="Tscrpt_reg_HTH_AraC_N"/>
</dbReference>
<dbReference type="SMART" id="SM00342">
    <property type="entry name" value="HTH_ARAC"/>
    <property type="match status" value="1"/>
</dbReference>
<organism evidence="5 6">
    <name type="scientific">Raoultella ornithinolytica</name>
    <name type="common">Klebsiella ornithinolytica</name>
    <dbReference type="NCBI Taxonomy" id="54291"/>
    <lineage>
        <taxon>Bacteria</taxon>
        <taxon>Pseudomonadati</taxon>
        <taxon>Pseudomonadota</taxon>
        <taxon>Gammaproteobacteria</taxon>
        <taxon>Enterobacterales</taxon>
        <taxon>Enterobacteriaceae</taxon>
        <taxon>Klebsiella/Raoultella group</taxon>
        <taxon>Raoultella</taxon>
    </lineage>
</organism>
<dbReference type="Pfam" id="PF06719">
    <property type="entry name" value="AraC_N"/>
    <property type="match status" value="1"/>
</dbReference>
<dbReference type="Pfam" id="PF12833">
    <property type="entry name" value="HTH_18"/>
    <property type="match status" value="1"/>
</dbReference>
<dbReference type="PROSITE" id="PS01124">
    <property type="entry name" value="HTH_ARAC_FAMILY_2"/>
    <property type="match status" value="1"/>
</dbReference>
<dbReference type="PANTHER" id="PTHR43436">
    <property type="entry name" value="ARAC-FAMILY TRANSCRIPTIONAL REGULATOR"/>
    <property type="match status" value="1"/>
</dbReference>
<dbReference type="PROSITE" id="PS00041">
    <property type="entry name" value="HTH_ARAC_FAMILY_1"/>
    <property type="match status" value="1"/>
</dbReference>
<keyword evidence="1" id="KW-0805">Transcription regulation</keyword>
<keyword evidence="3" id="KW-0804">Transcription</keyword>